<organism evidence="1 2">
    <name type="scientific">Salegentibacter flavus</name>
    <dbReference type="NCBI Taxonomy" id="287099"/>
    <lineage>
        <taxon>Bacteria</taxon>
        <taxon>Pseudomonadati</taxon>
        <taxon>Bacteroidota</taxon>
        <taxon>Flavobacteriia</taxon>
        <taxon>Flavobacteriales</taxon>
        <taxon>Flavobacteriaceae</taxon>
        <taxon>Salegentibacter</taxon>
    </lineage>
</organism>
<reference evidence="1 2" key="1">
    <citation type="submission" date="2016-10" db="EMBL/GenBank/DDBJ databases">
        <authorList>
            <person name="de Groot N.N."/>
        </authorList>
    </citation>
    <scope>NUCLEOTIDE SEQUENCE [LARGE SCALE GENOMIC DNA]</scope>
    <source>
        <strain evidence="1 2">DSM 17794</strain>
    </source>
</reference>
<keyword evidence="2" id="KW-1185">Reference proteome</keyword>
<dbReference type="Proteomes" id="UP000199153">
    <property type="component" value="Unassembled WGS sequence"/>
</dbReference>
<dbReference type="EMBL" id="FOVL01000046">
    <property type="protein sequence ID" value="SFO00096.1"/>
    <property type="molecule type" value="Genomic_DNA"/>
</dbReference>
<sequence>MTKFCVFKRLNFLLLFIPFLGMSQIVSLNNQMYFLDSSTKELYDGIAVRYSTEYQHVYNGEKHIKTQENTGTAVFSLYTEFFFDGAGKKFEWEYKKEYSDKEKDIFDLPNGDRFMFFHASKELWHLTDRIPEKSTFKYIRVFTDVENSVWMESDKSASATKLEPLSNYFSIPRLIEEDSRVAEIIYKPFDEYIEDKIYKLSDGNGFGAEYREGRISYFLDVNSDGKLDEPVKVNHVRRMKVSIAN</sequence>
<gene>
    <name evidence="1" type="ORF">SAMN05660413_03383</name>
</gene>
<proteinExistence type="predicted"/>
<evidence type="ECO:0000313" key="2">
    <source>
        <dbReference type="Proteomes" id="UP000199153"/>
    </source>
</evidence>
<dbReference type="RefSeq" id="WP_139220689.1">
    <property type="nucleotide sequence ID" value="NZ_FOVL01000046.1"/>
</dbReference>
<dbReference type="AlphaFoldDB" id="A0A1I5DLQ5"/>
<evidence type="ECO:0000313" key="1">
    <source>
        <dbReference type="EMBL" id="SFO00096.1"/>
    </source>
</evidence>
<protein>
    <submittedName>
        <fullName evidence="1">Uncharacterized protein</fullName>
    </submittedName>
</protein>
<name>A0A1I5DLQ5_9FLAO</name>
<accession>A0A1I5DLQ5</accession>